<dbReference type="Pfam" id="PF13765">
    <property type="entry name" value="PRY"/>
    <property type="match status" value="1"/>
</dbReference>
<dbReference type="EMBL" id="AYCK01014955">
    <property type="status" value="NOT_ANNOTATED_CDS"/>
    <property type="molecule type" value="Genomic_DNA"/>
</dbReference>
<evidence type="ECO:0000313" key="6">
    <source>
        <dbReference type="Ensembl" id="ENSPFOP00000028794.1"/>
    </source>
</evidence>
<dbReference type="Gene3D" id="2.60.120.920">
    <property type="match status" value="1"/>
</dbReference>
<evidence type="ECO:0000256" key="1">
    <source>
        <dbReference type="ARBA" id="ARBA00022723"/>
    </source>
</evidence>
<keyword evidence="2 4" id="KW-0863">Zinc-finger</keyword>
<dbReference type="PANTHER" id="PTHR25465:SF5">
    <property type="entry name" value="E3 UBIQUITIN_ISG15 LIGASE TRIM25-RELATED"/>
    <property type="match status" value="1"/>
</dbReference>
<dbReference type="Proteomes" id="UP000028760">
    <property type="component" value="Unassembled WGS sequence"/>
</dbReference>
<organism evidence="6 7">
    <name type="scientific">Poecilia formosa</name>
    <name type="common">Amazon molly</name>
    <name type="synonym">Limia formosa</name>
    <dbReference type="NCBI Taxonomy" id="48698"/>
    <lineage>
        <taxon>Eukaryota</taxon>
        <taxon>Metazoa</taxon>
        <taxon>Chordata</taxon>
        <taxon>Craniata</taxon>
        <taxon>Vertebrata</taxon>
        <taxon>Euteleostomi</taxon>
        <taxon>Actinopterygii</taxon>
        <taxon>Neopterygii</taxon>
        <taxon>Teleostei</taxon>
        <taxon>Neoteleostei</taxon>
        <taxon>Acanthomorphata</taxon>
        <taxon>Ovalentaria</taxon>
        <taxon>Atherinomorphae</taxon>
        <taxon>Cyprinodontiformes</taxon>
        <taxon>Poeciliidae</taxon>
        <taxon>Poeciliinae</taxon>
        <taxon>Poecilia</taxon>
    </lineage>
</organism>
<keyword evidence="1" id="KW-0479">Metal-binding</keyword>
<protein>
    <recommendedName>
        <fullName evidence="5">RING-type domain-containing protein</fullName>
    </recommendedName>
</protein>
<dbReference type="InterPro" id="IPR006574">
    <property type="entry name" value="PRY"/>
</dbReference>
<sequence>MEQQAVQLDRETFSCSICLDLLKDPVAIPCGHSYCMNCITNFWDEGEKKKNYHCPQCRKTFTQRPERVLKSHSRYCVYLQRLWNHDSPPQSPDHIHSAATGWSLVSWNGTELKCSFHLQTQYFRFSSEKHVYCSVTFSSMKQIDYRYSFESLFFITTINCRFCHLKFRNVSFRMTHDAHEDQMSVLNSSNNLKDENNDIEIQGTTVKFSLVTYTSGFAESTGVLKKIIYSIFLISSKDMNFPEQQNTFSFMNSRDSFISFTDTVERLHVINLSFGVSVSCFEEKTETYLDTPEAGWNKRLLKVTEVDVLLSEPEPKSRAGFLRYSYEINLDPNTAHTRLEGNRKVKVMNQDQSYSNHPDRFTNWYQVLSRESLPGRCYWEIRKKG</sequence>
<evidence type="ECO:0000256" key="4">
    <source>
        <dbReference type="PROSITE-ProRule" id="PRU00175"/>
    </source>
</evidence>
<evidence type="ECO:0000313" key="7">
    <source>
        <dbReference type="Proteomes" id="UP000028760"/>
    </source>
</evidence>
<dbReference type="CDD" id="cd16543">
    <property type="entry name" value="RING-HC_TRIM77_C-IV"/>
    <property type="match status" value="1"/>
</dbReference>
<dbReference type="Pfam" id="PF15227">
    <property type="entry name" value="zf-C3HC4_4"/>
    <property type="match status" value="1"/>
</dbReference>
<name>A0A096MBK3_POEFO</name>
<proteinExistence type="predicted"/>
<evidence type="ECO:0000256" key="2">
    <source>
        <dbReference type="ARBA" id="ARBA00022771"/>
    </source>
</evidence>
<feature type="domain" description="RING-type" evidence="5">
    <location>
        <begin position="15"/>
        <end position="58"/>
    </location>
</feature>
<dbReference type="InterPro" id="IPR013083">
    <property type="entry name" value="Znf_RING/FYVE/PHD"/>
</dbReference>
<dbReference type="SMART" id="SM00184">
    <property type="entry name" value="RING"/>
    <property type="match status" value="1"/>
</dbReference>
<dbReference type="GO" id="GO:0008270">
    <property type="term" value="F:zinc ion binding"/>
    <property type="evidence" value="ECO:0007669"/>
    <property type="project" value="UniProtKB-KW"/>
</dbReference>
<dbReference type="eggNOG" id="KOG2177">
    <property type="taxonomic scope" value="Eukaryota"/>
</dbReference>
<dbReference type="EMBL" id="AYCK01014956">
    <property type="status" value="NOT_ANNOTATED_CDS"/>
    <property type="molecule type" value="Genomic_DNA"/>
</dbReference>
<dbReference type="InterPro" id="IPR001841">
    <property type="entry name" value="Znf_RING"/>
</dbReference>
<dbReference type="AlphaFoldDB" id="A0A096MBK3"/>
<dbReference type="PANTHER" id="PTHR25465">
    <property type="entry name" value="B-BOX DOMAIN CONTAINING"/>
    <property type="match status" value="1"/>
</dbReference>
<dbReference type="InterPro" id="IPR043136">
    <property type="entry name" value="B30.2/SPRY_sf"/>
</dbReference>
<dbReference type="Ensembl" id="ENSPFOT00000022228.1">
    <property type="protein sequence ID" value="ENSPFOP00000028794.1"/>
    <property type="gene ID" value="ENSPFOG00000024809.1"/>
</dbReference>
<dbReference type="PROSITE" id="PS50089">
    <property type="entry name" value="ZF_RING_2"/>
    <property type="match status" value="1"/>
</dbReference>
<dbReference type="PROSITE" id="PS00518">
    <property type="entry name" value="ZF_RING_1"/>
    <property type="match status" value="1"/>
</dbReference>
<dbReference type="Gene3D" id="3.30.40.10">
    <property type="entry name" value="Zinc/RING finger domain, C3HC4 (zinc finger)"/>
    <property type="match status" value="1"/>
</dbReference>
<dbReference type="SUPFAM" id="SSF57850">
    <property type="entry name" value="RING/U-box"/>
    <property type="match status" value="1"/>
</dbReference>
<dbReference type="SUPFAM" id="SSF49899">
    <property type="entry name" value="Concanavalin A-like lectins/glucanases"/>
    <property type="match status" value="1"/>
</dbReference>
<accession>A0A096MBK3</accession>
<reference evidence="7" key="1">
    <citation type="submission" date="2013-10" db="EMBL/GenBank/DDBJ databases">
        <authorList>
            <person name="Schartl M."/>
            <person name="Warren W."/>
        </authorList>
    </citation>
    <scope>NUCLEOTIDE SEQUENCE [LARGE SCALE GENOMIC DNA]</scope>
    <source>
        <strain evidence="7">female</strain>
    </source>
</reference>
<dbReference type="SMART" id="SM00589">
    <property type="entry name" value="PRY"/>
    <property type="match status" value="1"/>
</dbReference>
<dbReference type="InterPro" id="IPR017907">
    <property type="entry name" value="Znf_RING_CS"/>
</dbReference>
<dbReference type="InterPro" id="IPR051051">
    <property type="entry name" value="E3_ubiq-ligase_TRIM/RNF"/>
</dbReference>
<evidence type="ECO:0000256" key="3">
    <source>
        <dbReference type="ARBA" id="ARBA00022833"/>
    </source>
</evidence>
<keyword evidence="7" id="KW-1185">Reference proteome</keyword>
<evidence type="ECO:0000259" key="5">
    <source>
        <dbReference type="PROSITE" id="PS50089"/>
    </source>
</evidence>
<dbReference type="EMBL" id="AYCK01014954">
    <property type="status" value="NOT_ANNOTATED_CDS"/>
    <property type="molecule type" value="Genomic_DNA"/>
</dbReference>
<reference evidence="6" key="2">
    <citation type="submission" date="2025-08" db="UniProtKB">
        <authorList>
            <consortium name="Ensembl"/>
        </authorList>
    </citation>
    <scope>IDENTIFICATION</scope>
</reference>
<keyword evidence="3" id="KW-0862">Zinc</keyword>
<dbReference type="InterPro" id="IPR013320">
    <property type="entry name" value="ConA-like_dom_sf"/>
</dbReference>
<dbReference type="STRING" id="48698.ENSPFOP00000028794"/>
<reference evidence="6" key="3">
    <citation type="submission" date="2025-09" db="UniProtKB">
        <authorList>
            <consortium name="Ensembl"/>
        </authorList>
    </citation>
    <scope>IDENTIFICATION</scope>
</reference>
<dbReference type="GeneTree" id="ENSGT01150000286922"/>